<evidence type="ECO:0000256" key="7">
    <source>
        <dbReference type="ARBA" id="ARBA00023002"/>
    </source>
</evidence>
<dbReference type="EMBL" id="HBIV01031601">
    <property type="protein sequence ID" value="CAE0670891.1"/>
    <property type="molecule type" value="Transcribed_RNA"/>
</dbReference>
<comment type="similarity">
    <text evidence="2">Belongs to the acyl-CoA dehydrogenase family.</text>
</comment>
<dbReference type="Pfam" id="PF02770">
    <property type="entry name" value="Acyl-CoA_dh_M"/>
    <property type="match status" value="1"/>
</dbReference>
<dbReference type="InterPro" id="IPR046373">
    <property type="entry name" value="Acyl-CoA_Oxase/DH_mid-dom_sf"/>
</dbReference>
<dbReference type="InterPro" id="IPR037069">
    <property type="entry name" value="AcylCoA_DH/ox_N_sf"/>
</dbReference>
<sequence>MATTNVQTFTTGEVAKHNTKDDCWVIIDGKVYDVTDFIEMHPAGAQIILDLGGQDVTDQFLAFHRMSVFDKYAPQLFKGLVRGATSTFESKEKRSTQLSRVPYAEPSYWQGFKSPYYNESHTNFRLAVRRFIAKEIDDAEIDTYVKSGDAPEKDLFLKMGRAGILAANLGPGKHLLEYKGPLPSGIKAKDFDYFHEMILHDEFYRIGAPGLSDGLACGLIIGLPPVIKFGSKELQKRIVPQCLSGEKRICLAITEPQAGSDVANVQCRAVKSPCGKYYTVTGTKKWITNGCQSDYFSCAVRTGKKGLKGVSLLLIERGEGVTTKKIPTGYSSCAGTSLVIFENVRVPVANLLGPENGGFKCIMHNFNHERWYISVVCCSCARRSLEEAVKWCEQRRAFGGRLMKQPVIRARLAELIAQLEASQAFLEHVTYQMQNLNYEDQNRILGGPIGLLKMQAAKMNQFVQDECVQLMGGRGLTQNGMGQVVWRYRSASQFNGILGGSNEVLSDFAVRMLDRAYPRTSKL</sequence>
<dbReference type="InterPro" id="IPR018506">
    <property type="entry name" value="Cyt_B5_heme-BS"/>
</dbReference>
<dbReference type="InterPro" id="IPR009100">
    <property type="entry name" value="AcylCoA_DH/oxidase_NM_dom_sf"/>
</dbReference>
<dbReference type="SMART" id="SM01117">
    <property type="entry name" value="Cyt-b5"/>
    <property type="match status" value="1"/>
</dbReference>
<keyword evidence="7" id="KW-0560">Oxidoreductase</keyword>
<dbReference type="InterPro" id="IPR036400">
    <property type="entry name" value="Cyt_B5-like_heme/steroid_sf"/>
</dbReference>
<dbReference type="Pfam" id="PF00441">
    <property type="entry name" value="Acyl-CoA_dh_1"/>
    <property type="match status" value="1"/>
</dbReference>
<dbReference type="GO" id="GO:0046872">
    <property type="term" value="F:metal ion binding"/>
    <property type="evidence" value="ECO:0007669"/>
    <property type="project" value="UniProtKB-KW"/>
</dbReference>
<dbReference type="GO" id="GO:0003995">
    <property type="term" value="F:acyl-CoA dehydrogenase activity"/>
    <property type="evidence" value="ECO:0007669"/>
    <property type="project" value="TreeGrafter"/>
</dbReference>
<evidence type="ECO:0000256" key="2">
    <source>
        <dbReference type="ARBA" id="ARBA00009347"/>
    </source>
</evidence>
<dbReference type="SUPFAM" id="SSF55856">
    <property type="entry name" value="Cytochrome b5-like heme/steroid binding domain"/>
    <property type="match status" value="1"/>
</dbReference>
<dbReference type="SUPFAM" id="SSF47203">
    <property type="entry name" value="Acyl-CoA dehydrogenase C-terminal domain-like"/>
    <property type="match status" value="1"/>
</dbReference>
<dbReference type="GO" id="GO:0020037">
    <property type="term" value="F:heme binding"/>
    <property type="evidence" value="ECO:0007669"/>
    <property type="project" value="InterPro"/>
</dbReference>
<comment type="cofactor">
    <cofactor evidence="1">
        <name>FAD</name>
        <dbReference type="ChEBI" id="CHEBI:57692"/>
    </cofactor>
</comment>
<dbReference type="Gene3D" id="1.10.540.10">
    <property type="entry name" value="Acyl-CoA dehydrogenase/oxidase, N-terminal domain"/>
    <property type="match status" value="1"/>
</dbReference>
<keyword evidence="5" id="KW-0479">Metal-binding</keyword>
<evidence type="ECO:0000256" key="3">
    <source>
        <dbReference type="ARBA" id="ARBA00022617"/>
    </source>
</evidence>
<dbReference type="SUPFAM" id="SSF56645">
    <property type="entry name" value="Acyl-CoA dehydrogenase NM domain-like"/>
    <property type="match status" value="1"/>
</dbReference>
<name>A0A6U2Y2J5_9EUKA</name>
<organism evidence="10">
    <name type="scientific">Lotharella globosa</name>
    <dbReference type="NCBI Taxonomy" id="91324"/>
    <lineage>
        <taxon>Eukaryota</taxon>
        <taxon>Sar</taxon>
        <taxon>Rhizaria</taxon>
        <taxon>Cercozoa</taxon>
        <taxon>Chlorarachniophyceae</taxon>
        <taxon>Lotharella</taxon>
    </lineage>
</organism>
<dbReference type="InterPro" id="IPR050741">
    <property type="entry name" value="Acyl-CoA_dehydrogenase"/>
</dbReference>
<evidence type="ECO:0000256" key="1">
    <source>
        <dbReference type="ARBA" id="ARBA00001974"/>
    </source>
</evidence>
<evidence type="ECO:0000256" key="5">
    <source>
        <dbReference type="ARBA" id="ARBA00022723"/>
    </source>
</evidence>
<evidence type="ECO:0000256" key="8">
    <source>
        <dbReference type="ARBA" id="ARBA00023004"/>
    </source>
</evidence>
<dbReference type="PANTHER" id="PTHR48083:SF28">
    <property type="entry name" value="ACYL-COA DEHYDROGENASE FAMILY PROTEIN (AFU_ORTHOLOGUE AFUA_6G10880)-RELATED"/>
    <property type="match status" value="1"/>
</dbReference>
<evidence type="ECO:0000313" key="10">
    <source>
        <dbReference type="EMBL" id="CAE0670891.1"/>
    </source>
</evidence>
<accession>A0A6U2Y2J5</accession>
<dbReference type="GO" id="GO:0005737">
    <property type="term" value="C:cytoplasm"/>
    <property type="evidence" value="ECO:0007669"/>
    <property type="project" value="TreeGrafter"/>
</dbReference>
<proteinExistence type="inferred from homology"/>
<feature type="domain" description="Cytochrome b5 heme-binding" evidence="9">
    <location>
        <begin position="6"/>
        <end position="82"/>
    </location>
</feature>
<keyword evidence="4" id="KW-0285">Flavoprotein</keyword>
<gene>
    <name evidence="10" type="ORF">LGLO00237_LOCUS22531</name>
</gene>
<dbReference type="AlphaFoldDB" id="A0A6U2Y2J5"/>
<reference evidence="10" key="1">
    <citation type="submission" date="2021-01" db="EMBL/GenBank/DDBJ databases">
        <authorList>
            <person name="Corre E."/>
            <person name="Pelletier E."/>
            <person name="Niang G."/>
            <person name="Scheremetjew M."/>
            <person name="Finn R."/>
            <person name="Kale V."/>
            <person name="Holt S."/>
            <person name="Cochrane G."/>
            <person name="Meng A."/>
            <person name="Brown T."/>
            <person name="Cohen L."/>
        </authorList>
    </citation>
    <scope>NUCLEOTIDE SEQUENCE</scope>
    <source>
        <strain evidence="10">CCCM811</strain>
    </source>
</reference>
<dbReference type="Gene3D" id="3.10.120.10">
    <property type="entry name" value="Cytochrome b5-like heme/steroid binding domain"/>
    <property type="match status" value="1"/>
</dbReference>
<dbReference type="InterPro" id="IPR013786">
    <property type="entry name" value="AcylCoA_DH/ox_N"/>
</dbReference>
<dbReference type="Gene3D" id="1.20.140.10">
    <property type="entry name" value="Butyryl-CoA Dehydrogenase, subunit A, domain 3"/>
    <property type="match status" value="1"/>
</dbReference>
<evidence type="ECO:0000259" key="9">
    <source>
        <dbReference type="PROSITE" id="PS50255"/>
    </source>
</evidence>
<dbReference type="GO" id="GO:0050660">
    <property type="term" value="F:flavin adenine dinucleotide binding"/>
    <property type="evidence" value="ECO:0007669"/>
    <property type="project" value="InterPro"/>
</dbReference>
<keyword evidence="3" id="KW-0349">Heme</keyword>
<dbReference type="PROSITE" id="PS50255">
    <property type="entry name" value="CYTOCHROME_B5_2"/>
    <property type="match status" value="1"/>
</dbReference>
<dbReference type="Pfam" id="PF02771">
    <property type="entry name" value="Acyl-CoA_dh_N"/>
    <property type="match status" value="1"/>
</dbReference>
<dbReference type="InterPro" id="IPR006091">
    <property type="entry name" value="Acyl-CoA_Oxase/DH_mid-dom"/>
</dbReference>
<keyword evidence="6" id="KW-0274">FAD</keyword>
<keyword evidence="8" id="KW-0408">Iron</keyword>
<dbReference type="InterPro" id="IPR036250">
    <property type="entry name" value="AcylCo_DH-like_C"/>
</dbReference>
<dbReference type="Pfam" id="PF00173">
    <property type="entry name" value="Cyt-b5"/>
    <property type="match status" value="1"/>
</dbReference>
<dbReference type="Gene3D" id="2.40.110.10">
    <property type="entry name" value="Butyryl-CoA Dehydrogenase, subunit A, domain 2"/>
    <property type="match status" value="1"/>
</dbReference>
<dbReference type="GO" id="GO:0033539">
    <property type="term" value="P:fatty acid beta-oxidation using acyl-CoA dehydrogenase"/>
    <property type="evidence" value="ECO:0007669"/>
    <property type="project" value="TreeGrafter"/>
</dbReference>
<dbReference type="PROSITE" id="PS00191">
    <property type="entry name" value="CYTOCHROME_B5_1"/>
    <property type="match status" value="1"/>
</dbReference>
<evidence type="ECO:0000256" key="4">
    <source>
        <dbReference type="ARBA" id="ARBA00022630"/>
    </source>
</evidence>
<evidence type="ECO:0000256" key="6">
    <source>
        <dbReference type="ARBA" id="ARBA00022827"/>
    </source>
</evidence>
<dbReference type="InterPro" id="IPR009075">
    <property type="entry name" value="AcylCo_DH/oxidase_C"/>
</dbReference>
<protein>
    <recommendedName>
        <fullName evidence="9">Cytochrome b5 heme-binding domain-containing protein</fullName>
    </recommendedName>
</protein>
<dbReference type="InterPro" id="IPR001199">
    <property type="entry name" value="Cyt_B5-like_heme/steroid-bd"/>
</dbReference>
<dbReference type="PANTHER" id="PTHR48083">
    <property type="entry name" value="MEDIUM-CHAIN SPECIFIC ACYL-COA DEHYDROGENASE, MITOCHONDRIAL-RELATED"/>
    <property type="match status" value="1"/>
</dbReference>